<feature type="non-terminal residue" evidence="2">
    <location>
        <position position="1"/>
    </location>
</feature>
<evidence type="ECO:0000313" key="4">
    <source>
        <dbReference type="Proteomes" id="UP000677228"/>
    </source>
</evidence>
<name>A0A8S2G132_9BILA</name>
<accession>A0A8S2G132</accession>
<organism evidence="2 4">
    <name type="scientific">Didymodactylos carnosus</name>
    <dbReference type="NCBI Taxonomy" id="1234261"/>
    <lineage>
        <taxon>Eukaryota</taxon>
        <taxon>Metazoa</taxon>
        <taxon>Spiralia</taxon>
        <taxon>Gnathifera</taxon>
        <taxon>Rotifera</taxon>
        <taxon>Eurotatoria</taxon>
        <taxon>Bdelloidea</taxon>
        <taxon>Philodinida</taxon>
        <taxon>Philodinidae</taxon>
        <taxon>Didymodactylos</taxon>
    </lineage>
</organism>
<feature type="region of interest" description="Disordered" evidence="1">
    <location>
        <begin position="38"/>
        <end position="74"/>
    </location>
</feature>
<feature type="compositionally biased region" description="Polar residues" evidence="1">
    <location>
        <begin position="48"/>
        <end position="68"/>
    </location>
</feature>
<dbReference type="AlphaFoldDB" id="A0A8S2G132"/>
<gene>
    <name evidence="2" type="ORF">OVA965_LOCUS42146</name>
    <name evidence="3" type="ORF">TMI583_LOCUS43963</name>
</gene>
<dbReference type="Proteomes" id="UP000682733">
    <property type="component" value="Unassembled WGS sequence"/>
</dbReference>
<dbReference type="Proteomes" id="UP000677228">
    <property type="component" value="Unassembled WGS sequence"/>
</dbReference>
<feature type="region of interest" description="Disordered" evidence="1">
    <location>
        <begin position="1"/>
        <end position="24"/>
    </location>
</feature>
<sequence>TEDEVDEEDRNQDDGDMDNEDDIYNEDIDDAYSRYERENGRQPIVPSISETAKKSSWSGKPITGSPNLKVSFDI</sequence>
<dbReference type="EMBL" id="CAJOBA010074623">
    <property type="protein sequence ID" value="CAF4410664.1"/>
    <property type="molecule type" value="Genomic_DNA"/>
</dbReference>
<comment type="caution">
    <text evidence="2">The sequence shown here is derived from an EMBL/GenBank/DDBJ whole genome shotgun (WGS) entry which is preliminary data.</text>
</comment>
<reference evidence="2" key="1">
    <citation type="submission" date="2021-02" db="EMBL/GenBank/DDBJ databases">
        <authorList>
            <person name="Nowell W R."/>
        </authorList>
    </citation>
    <scope>NUCLEOTIDE SEQUENCE</scope>
</reference>
<protein>
    <submittedName>
        <fullName evidence="2">Uncharacterized protein</fullName>
    </submittedName>
</protein>
<dbReference type="EMBL" id="CAJNOK010050815">
    <property type="protein sequence ID" value="CAF1601841.1"/>
    <property type="molecule type" value="Genomic_DNA"/>
</dbReference>
<evidence type="ECO:0000313" key="3">
    <source>
        <dbReference type="EMBL" id="CAF4410664.1"/>
    </source>
</evidence>
<proteinExistence type="predicted"/>
<evidence type="ECO:0000313" key="2">
    <source>
        <dbReference type="EMBL" id="CAF1601841.1"/>
    </source>
</evidence>
<evidence type="ECO:0000256" key="1">
    <source>
        <dbReference type="SAM" id="MobiDB-lite"/>
    </source>
</evidence>